<dbReference type="InterPro" id="IPR023451">
    <property type="entry name" value="Thymidate_synth/dCMP_Mease_dom"/>
</dbReference>
<dbReference type="InterPro" id="IPR000398">
    <property type="entry name" value="Thymidylate_synthase"/>
</dbReference>
<reference evidence="6" key="1">
    <citation type="submission" date="2018-05" db="EMBL/GenBank/DDBJ databases">
        <authorList>
            <person name="Lanie J.A."/>
            <person name="Ng W.-L."/>
            <person name="Kazmierczak K.M."/>
            <person name="Andrzejewski T.M."/>
            <person name="Davidsen T.M."/>
            <person name="Wayne K.J."/>
            <person name="Tettelin H."/>
            <person name="Glass J.I."/>
            <person name="Rusch D."/>
            <person name="Podicherti R."/>
            <person name="Tsui H.-C.T."/>
            <person name="Winkler M.E."/>
        </authorList>
    </citation>
    <scope>NUCLEOTIDE SEQUENCE</scope>
</reference>
<dbReference type="InterPro" id="IPR020940">
    <property type="entry name" value="Thymidylate_synthase_AS"/>
</dbReference>
<dbReference type="InterPro" id="IPR036926">
    <property type="entry name" value="Thymidate_synth/dCMP_Mease_sf"/>
</dbReference>
<name>A0A381WKY3_9ZZZZ</name>
<evidence type="ECO:0000256" key="2">
    <source>
        <dbReference type="ARBA" id="ARBA00022603"/>
    </source>
</evidence>
<dbReference type="InterPro" id="IPR045097">
    <property type="entry name" value="Thymidate_synth/dCMP_Mease"/>
</dbReference>
<dbReference type="Gene3D" id="3.30.572.10">
    <property type="entry name" value="Thymidylate synthase/dCMP hydroxymethylase domain"/>
    <property type="match status" value="1"/>
</dbReference>
<proteinExistence type="predicted"/>
<dbReference type="EMBL" id="UINC01012042">
    <property type="protein sequence ID" value="SVA52818.1"/>
    <property type="molecule type" value="Genomic_DNA"/>
</dbReference>
<dbReference type="GO" id="GO:0004799">
    <property type="term" value="F:thymidylate synthase activity"/>
    <property type="evidence" value="ECO:0007669"/>
    <property type="project" value="UniProtKB-EC"/>
</dbReference>
<keyword evidence="4" id="KW-0545">Nucleotide biosynthesis</keyword>
<gene>
    <name evidence="6" type="ORF">METZ01_LOCUS105672</name>
</gene>
<dbReference type="PROSITE" id="PS00091">
    <property type="entry name" value="THYMIDYLATE_SYNTHASE"/>
    <property type="match status" value="1"/>
</dbReference>
<protein>
    <recommendedName>
        <fullName evidence="1">thymidylate synthase</fullName>
        <ecNumber evidence="1">2.1.1.45</ecNumber>
    </recommendedName>
</protein>
<dbReference type="GO" id="GO:0006231">
    <property type="term" value="P:dTMP biosynthetic process"/>
    <property type="evidence" value="ECO:0007669"/>
    <property type="project" value="InterPro"/>
</dbReference>
<evidence type="ECO:0000256" key="1">
    <source>
        <dbReference type="ARBA" id="ARBA00011947"/>
    </source>
</evidence>
<dbReference type="GO" id="GO:0032259">
    <property type="term" value="P:methylation"/>
    <property type="evidence" value="ECO:0007669"/>
    <property type="project" value="UniProtKB-KW"/>
</dbReference>
<keyword evidence="2" id="KW-0489">Methyltransferase</keyword>
<dbReference type="PANTHER" id="PTHR11548">
    <property type="entry name" value="THYMIDYLATE SYNTHASE 1"/>
    <property type="match status" value="1"/>
</dbReference>
<dbReference type="GO" id="GO:0005829">
    <property type="term" value="C:cytosol"/>
    <property type="evidence" value="ECO:0007669"/>
    <property type="project" value="TreeGrafter"/>
</dbReference>
<evidence type="ECO:0000256" key="3">
    <source>
        <dbReference type="ARBA" id="ARBA00022679"/>
    </source>
</evidence>
<accession>A0A381WKY3</accession>
<evidence type="ECO:0000313" key="6">
    <source>
        <dbReference type="EMBL" id="SVA52818.1"/>
    </source>
</evidence>
<keyword evidence="3" id="KW-0808">Transferase</keyword>
<dbReference type="AlphaFoldDB" id="A0A381WKY3"/>
<dbReference type="EC" id="2.1.1.45" evidence="1"/>
<dbReference type="Pfam" id="PF00303">
    <property type="entry name" value="Thymidylat_synt"/>
    <property type="match status" value="1"/>
</dbReference>
<dbReference type="NCBIfam" id="TIGR03284">
    <property type="entry name" value="thym_sym"/>
    <property type="match status" value="1"/>
</dbReference>
<dbReference type="PANTHER" id="PTHR11548:SF1">
    <property type="entry name" value="THYMIDYLATE SYNTHASE 1"/>
    <property type="match status" value="1"/>
</dbReference>
<feature type="domain" description="Thymidylate synthase/dCMP hydroxymethylase" evidence="5">
    <location>
        <begin position="1"/>
        <end position="244"/>
    </location>
</feature>
<dbReference type="PRINTS" id="PR00108">
    <property type="entry name" value="THYMDSNTHASE"/>
</dbReference>
<evidence type="ECO:0000256" key="4">
    <source>
        <dbReference type="ARBA" id="ARBA00022727"/>
    </source>
</evidence>
<organism evidence="6">
    <name type="scientific">marine metagenome</name>
    <dbReference type="NCBI Taxonomy" id="408172"/>
    <lineage>
        <taxon>unclassified sequences</taxon>
        <taxon>metagenomes</taxon>
        <taxon>ecological metagenomes</taxon>
    </lineage>
</organism>
<dbReference type="CDD" id="cd00351">
    <property type="entry name" value="TS_Pyrimidine_HMase"/>
    <property type="match status" value="1"/>
</dbReference>
<dbReference type="SUPFAM" id="SSF55831">
    <property type="entry name" value="Thymidylate synthase/dCMP hydroxymethylase"/>
    <property type="match status" value="1"/>
</dbReference>
<evidence type="ECO:0000259" key="5">
    <source>
        <dbReference type="Pfam" id="PF00303"/>
    </source>
</evidence>
<sequence length="244" mass="28488">MRFDLQKGFPAMTTKKLAWKVVVSELLWFLEGSNDERRLAEILYNDKRENLIDKKTIWSQNANSVYWKKQSKFSGDVGRIYGVQWRDFNGIDQITSLIEGIKKDPNGRRHILSAWNPVDLPKMSLPPCHAFSQFFVSQNKLSCQLYQRSCDMFLGVPFNIASYSLLVHLISKECNLEVGEFVLTLGDYHIYHEHFEAVNIQLERQPRNLPHLQFIQKNIFIYSVNDFELTNYNPHPTIKAAMNV</sequence>